<accession>A0A5B7K2L2</accession>
<sequence length="128" mass="13948">MWLSDLNIAKRRHQVTNSEETVIALFYFTLLRALCQLIVRGTKVSSQDSPPILLPPPSPSRAENHWNTRTPTHRKNAAPSHVTGILLLLMSSRGVDVGELGNILSTQHLSPLTRATSLCVTIIGGSSA</sequence>
<keyword evidence="3" id="KW-1185">Reference proteome</keyword>
<proteinExistence type="predicted"/>
<evidence type="ECO:0000256" key="1">
    <source>
        <dbReference type="SAM" id="MobiDB-lite"/>
    </source>
</evidence>
<dbReference type="EMBL" id="VSRR010124369">
    <property type="protein sequence ID" value="MPD00777.1"/>
    <property type="molecule type" value="Genomic_DNA"/>
</dbReference>
<reference evidence="2 3" key="1">
    <citation type="submission" date="2019-05" db="EMBL/GenBank/DDBJ databases">
        <title>Another draft genome of Portunus trituberculatus and its Hox gene families provides insights of decapod evolution.</title>
        <authorList>
            <person name="Jeong J.-H."/>
            <person name="Song I."/>
            <person name="Kim S."/>
            <person name="Choi T."/>
            <person name="Kim D."/>
            <person name="Ryu S."/>
            <person name="Kim W."/>
        </authorList>
    </citation>
    <scope>NUCLEOTIDE SEQUENCE [LARGE SCALE GENOMIC DNA]</scope>
    <source>
        <tissue evidence="2">Muscle</tissue>
    </source>
</reference>
<dbReference type="Proteomes" id="UP000324222">
    <property type="component" value="Unassembled WGS sequence"/>
</dbReference>
<comment type="caution">
    <text evidence="2">The sequence shown here is derived from an EMBL/GenBank/DDBJ whole genome shotgun (WGS) entry which is preliminary data.</text>
</comment>
<feature type="region of interest" description="Disordered" evidence="1">
    <location>
        <begin position="45"/>
        <end position="76"/>
    </location>
</feature>
<protein>
    <submittedName>
        <fullName evidence="2">Uncharacterized protein</fullName>
    </submittedName>
</protein>
<evidence type="ECO:0000313" key="3">
    <source>
        <dbReference type="Proteomes" id="UP000324222"/>
    </source>
</evidence>
<evidence type="ECO:0000313" key="2">
    <source>
        <dbReference type="EMBL" id="MPD00777.1"/>
    </source>
</evidence>
<gene>
    <name evidence="2" type="ORF">E2C01_096276</name>
</gene>
<dbReference type="AlphaFoldDB" id="A0A5B7K2L2"/>
<name>A0A5B7K2L2_PORTR</name>
<organism evidence="2 3">
    <name type="scientific">Portunus trituberculatus</name>
    <name type="common">Swimming crab</name>
    <name type="synonym">Neptunus trituberculatus</name>
    <dbReference type="NCBI Taxonomy" id="210409"/>
    <lineage>
        <taxon>Eukaryota</taxon>
        <taxon>Metazoa</taxon>
        <taxon>Ecdysozoa</taxon>
        <taxon>Arthropoda</taxon>
        <taxon>Crustacea</taxon>
        <taxon>Multicrustacea</taxon>
        <taxon>Malacostraca</taxon>
        <taxon>Eumalacostraca</taxon>
        <taxon>Eucarida</taxon>
        <taxon>Decapoda</taxon>
        <taxon>Pleocyemata</taxon>
        <taxon>Brachyura</taxon>
        <taxon>Eubrachyura</taxon>
        <taxon>Portunoidea</taxon>
        <taxon>Portunidae</taxon>
        <taxon>Portuninae</taxon>
        <taxon>Portunus</taxon>
    </lineage>
</organism>